<dbReference type="Pfam" id="PF11855">
    <property type="entry name" value="DUF3375"/>
    <property type="match status" value="1"/>
</dbReference>
<keyword evidence="2" id="KW-1185">Reference proteome</keyword>
<organism evidence="1 2">
    <name type="scientific">Bifidobacterium anseris</name>
    <dbReference type="NCBI Taxonomy" id="2020963"/>
    <lineage>
        <taxon>Bacteria</taxon>
        <taxon>Bacillati</taxon>
        <taxon>Actinomycetota</taxon>
        <taxon>Actinomycetes</taxon>
        <taxon>Bifidobacteriales</taxon>
        <taxon>Bifidobacteriaceae</taxon>
        <taxon>Bifidobacterium</taxon>
    </lineage>
</organism>
<name>A0A2N5J157_9BIFI</name>
<reference evidence="1 2" key="1">
    <citation type="submission" date="2017-07" db="EMBL/GenBank/DDBJ databases">
        <title>Bifidobacterium novel species.</title>
        <authorList>
            <person name="Lugli G.A."/>
            <person name="Milani C."/>
            <person name="Duranti S."/>
            <person name="Mangifesta M."/>
        </authorList>
    </citation>
    <scope>NUCLEOTIDE SEQUENCE [LARGE SCALE GENOMIC DNA]</scope>
    <source>
        <strain evidence="2">Goo31D</strain>
    </source>
</reference>
<proteinExistence type="predicted"/>
<accession>A0A2N5J157</accession>
<comment type="caution">
    <text evidence="1">The sequence shown here is derived from an EMBL/GenBank/DDBJ whole genome shotgun (WGS) entry which is preliminary data.</text>
</comment>
<dbReference type="InterPro" id="IPR021804">
    <property type="entry name" value="DUF3375"/>
</dbReference>
<protein>
    <submittedName>
        <fullName evidence="1">Methyl-accepting chemotaxis protein</fullName>
    </submittedName>
</protein>
<dbReference type="Proteomes" id="UP000234935">
    <property type="component" value="Unassembled WGS sequence"/>
</dbReference>
<sequence>MPADERVRGTMRERRPMADVRTELAQLRPVYETGVLRMLLHKYADVYIAMLRSCFDPLTAEVPQERLLSRMREAIGELAAAGEYTPREGEDDMMAARRILKELKSEDAGDYAWIADSMDRRQHRVMCRLTQRAHRAIEALATLQRRTVSLSGAQVNSIIMEIENARKQLTVNVGERIELLEAEIAQRQRQIDELKAHGIEDRPTREQVSDIINVVYNTLRGVPVDLRELVIAERDNGDALRRRIDDGTMSGDEMLTFYHEQFDRVYNLSDEGRRFNDAFQVMYAPESRAELNEALQDISNSEWLHGEADDLMSVVNREFDDIYRGIDDVRRQIRVTDESIRLIVRQQTDMQFRTMSRGLAKLFTRLSDAARTKPKQRFDAGIAEASLPTLRRRPRRTLARAVAPALVQAPAAAIADLAAIVAAGGPRVRHMVDLIAANPVRRGDDVDMAASFNALDADERRESEVVGFLSYFGGSHFGSDAETDMHGEGERVWRCVGSDGRERRWRTRALLVPHEALDDFLRQTDVTPMAAAMRDDDLRDDDAHDTTMTI</sequence>
<gene>
    <name evidence="1" type="ORF">CGZ88_0095</name>
</gene>
<evidence type="ECO:0000313" key="2">
    <source>
        <dbReference type="Proteomes" id="UP000234935"/>
    </source>
</evidence>
<evidence type="ECO:0000313" key="1">
    <source>
        <dbReference type="EMBL" id="PLS27933.1"/>
    </source>
</evidence>
<dbReference type="EMBL" id="NMYC01000001">
    <property type="protein sequence ID" value="PLS27933.1"/>
    <property type="molecule type" value="Genomic_DNA"/>
</dbReference>
<dbReference type="AlphaFoldDB" id="A0A2N5J157"/>